<evidence type="ECO:0000313" key="11">
    <source>
        <dbReference type="Proteomes" id="UP001209229"/>
    </source>
</evidence>
<dbReference type="AlphaFoldDB" id="A0AAE3SFV8"/>
<comment type="similarity">
    <text evidence="2">Belongs to the SusD family.</text>
</comment>
<dbReference type="Pfam" id="PF14322">
    <property type="entry name" value="SusD-like_3"/>
    <property type="match status" value="1"/>
</dbReference>
<dbReference type="Gene3D" id="1.25.40.390">
    <property type="match status" value="1"/>
</dbReference>
<feature type="domain" description="SusD-like N-terminal" evidence="9">
    <location>
        <begin position="92"/>
        <end position="225"/>
    </location>
</feature>
<keyword evidence="5" id="KW-0998">Cell outer membrane</keyword>
<dbReference type="EMBL" id="JAPDPJ010000034">
    <property type="protein sequence ID" value="MCW3787681.1"/>
    <property type="molecule type" value="Genomic_DNA"/>
</dbReference>
<reference evidence="10" key="1">
    <citation type="submission" date="2022-10" db="EMBL/GenBank/DDBJ databases">
        <authorList>
            <person name="Yu W.X."/>
        </authorList>
    </citation>
    <scope>NUCLEOTIDE SEQUENCE</scope>
    <source>
        <strain evidence="10">AAT</strain>
    </source>
</reference>
<protein>
    <submittedName>
        <fullName evidence="10">RagB/SusD family nutrient uptake outer membrane protein</fullName>
    </submittedName>
</protein>
<evidence type="ECO:0000256" key="6">
    <source>
        <dbReference type="SAM" id="Coils"/>
    </source>
</evidence>
<keyword evidence="3 7" id="KW-0732">Signal</keyword>
<gene>
    <name evidence="10" type="ORF">OM075_14490</name>
</gene>
<evidence type="ECO:0000256" key="1">
    <source>
        <dbReference type="ARBA" id="ARBA00004442"/>
    </source>
</evidence>
<dbReference type="InterPro" id="IPR033985">
    <property type="entry name" value="SusD-like_N"/>
</dbReference>
<evidence type="ECO:0000256" key="2">
    <source>
        <dbReference type="ARBA" id="ARBA00006275"/>
    </source>
</evidence>
<evidence type="ECO:0000256" key="5">
    <source>
        <dbReference type="ARBA" id="ARBA00023237"/>
    </source>
</evidence>
<dbReference type="Proteomes" id="UP001209229">
    <property type="component" value="Unassembled WGS sequence"/>
</dbReference>
<keyword evidence="4" id="KW-0472">Membrane</keyword>
<evidence type="ECO:0000256" key="3">
    <source>
        <dbReference type="ARBA" id="ARBA00022729"/>
    </source>
</evidence>
<evidence type="ECO:0000256" key="4">
    <source>
        <dbReference type="ARBA" id="ARBA00023136"/>
    </source>
</evidence>
<keyword evidence="11" id="KW-1185">Reference proteome</keyword>
<organism evidence="10 11">
    <name type="scientific">Plebeiibacterium sediminum</name>
    <dbReference type="NCBI Taxonomy" id="2992112"/>
    <lineage>
        <taxon>Bacteria</taxon>
        <taxon>Pseudomonadati</taxon>
        <taxon>Bacteroidota</taxon>
        <taxon>Bacteroidia</taxon>
        <taxon>Marinilabiliales</taxon>
        <taxon>Marinilabiliaceae</taxon>
        <taxon>Plebeiibacterium</taxon>
    </lineage>
</organism>
<comment type="caution">
    <text evidence="10">The sequence shown here is derived from an EMBL/GenBank/DDBJ whole genome shotgun (WGS) entry which is preliminary data.</text>
</comment>
<dbReference type="GO" id="GO:0009279">
    <property type="term" value="C:cell outer membrane"/>
    <property type="evidence" value="ECO:0007669"/>
    <property type="project" value="UniProtKB-SubCell"/>
</dbReference>
<keyword evidence="6" id="KW-0175">Coiled coil</keyword>
<evidence type="ECO:0000259" key="9">
    <source>
        <dbReference type="Pfam" id="PF14322"/>
    </source>
</evidence>
<evidence type="ECO:0000259" key="8">
    <source>
        <dbReference type="Pfam" id="PF07980"/>
    </source>
</evidence>
<dbReference type="PROSITE" id="PS51257">
    <property type="entry name" value="PROKAR_LIPOPROTEIN"/>
    <property type="match status" value="1"/>
</dbReference>
<dbReference type="InterPro" id="IPR012944">
    <property type="entry name" value="SusD_RagB_dom"/>
</dbReference>
<feature type="chain" id="PRO_5041913644" evidence="7">
    <location>
        <begin position="26"/>
        <end position="551"/>
    </location>
</feature>
<proteinExistence type="inferred from homology"/>
<feature type="signal peptide" evidence="7">
    <location>
        <begin position="1"/>
        <end position="25"/>
    </location>
</feature>
<evidence type="ECO:0000313" key="10">
    <source>
        <dbReference type="EMBL" id="MCW3787681.1"/>
    </source>
</evidence>
<accession>A0AAE3SFV8</accession>
<dbReference type="RefSeq" id="WP_301191246.1">
    <property type="nucleotide sequence ID" value="NZ_JAPDPJ010000034.1"/>
</dbReference>
<dbReference type="SUPFAM" id="SSF48452">
    <property type="entry name" value="TPR-like"/>
    <property type="match status" value="1"/>
</dbReference>
<comment type="subcellular location">
    <subcellularLocation>
        <location evidence="1">Cell outer membrane</location>
    </subcellularLocation>
</comment>
<dbReference type="Pfam" id="PF07980">
    <property type="entry name" value="SusD_RagB"/>
    <property type="match status" value="1"/>
</dbReference>
<name>A0AAE3SFV8_9BACT</name>
<dbReference type="InterPro" id="IPR011990">
    <property type="entry name" value="TPR-like_helical_dom_sf"/>
</dbReference>
<feature type="domain" description="RagB/SusD" evidence="8">
    <location>
        <begin position="266"/>
        <end position="549"/>
    </location>
</feature>
<sequence>MKVIYSKTLVKLLFVASMAMTTACSDEFLEKKPYGQFTEDQLTVDNVEDAMKATYSALREHFFGNNESFSAPVTNWIFDVRSDDAYKGGDGLGTEAYILQLELSNITSDNASGLNKWRNKYYAINKVHQAMNIVTSIAPDDMNVRLGELRLMRGHFYFDLIRIFERIPYIDEASIPSETGAFELTREEIFKKIEADFKFAWENLPESNTGERFNKYAAAAYLCKLHMELKNYSDVVVWADHVMEGQYYLYDNFLDMSKMDYDQEAEAVFSIPFSGEAVSGEYPNINWGNLLNMTWSEGNLYGNGDDFFIASQNLANAFRTDSKGLPLFDTYNNENVGGSDYKGNVDPRLDFTMGRIGIPYRGYTYNEKWIRDATFGGFSGKKFAIDPDDPNMVQGFPWGGSGLDYKLIRYSEVLLWKAEALIEGADKNLDEARRLINEVRAKAKRSIDESYSPIDIDVTTTNYKIEEYPSTGWTESYARQALRMERRLELAMEGHRWFDLVRWGVTENVLNTYFSQEDERDYLSGASFSADETYLPIPLEEVDKAGDLYKQ</sequence>
<evidence type="ECO:0000256" key="7">
    <source>
        <dbReference type="SAM" id="SignalP"/>
    </source>
</evidence>
<feature type="coiled-coil region" evidence="6">
    <location>
        <begin position="415"/>
        <end position="449"/>
    </location>
</feature>